<feature type="region of interest" description="Disordered" evidence="2">
    <location>
        <begin position="429"/>
        <end position="546"/>
    </location>
</feature>
<dbReference type="GO" id="GO:0003887">
    <property type="term" value="F:DNA-directed DNA polymerase activity"/>
    <property type="evidence" value="ECO:0007669"/>
    <property type="project" value="InterPro"/>
</dbReference>
<keyword evidence="5" id="KW-1185">Reference proteome</keyword>
<dbReference type="SUPFAM" id="SSF53098">
    <property type="entry name" value="Ribonuclease H-like"/>
    <property type="match status" value="1"/>
</dbReference>
<feature type="compositionally biased region" description="Basic and acidic residues" evidence="2">
    <location>
        <begin position="465"/>
        <end position="474"/>
    </location>
</feature>
<evidence type="ECO:0000313" key="4">
    <source>
        <dbReference type="EMBL" id="KAK7109524.1"/>
    </source>
</evidence>
<dbReference type="Proteomes" id="UP001374579">
    <property type="component" value="Unassembled WGS sequence"/>
</dbReference>
<name>A0AAN9BQT2_9CAEN</name>
<gene>
    <name evidence="4" type="ORF">V1264_013553</name>
</gene>
<dbReference type="FunFam" id="1.10.150.20:FF:000002">
    <property type="entry name" value="DNA polymerase I"/>
    <property type="match status" value="1"/>
</dbReference>
<feature type="region of interest" description="Disordered" evidence="2">
    <location>
        <begin position="118"/>
        <end position="178"/>
    </location>
</feature>
<dbReference type="Gene3D" id="1.10.150.20">
    <property type="entry name" value="5' to 3' exonuclease, C-terminal subdomain"/>
    <property type="match status" value="1"/>
</dbReference>
<keyword evidence="1" id="KW-0235">DNA replication</keyword>
<dbReference type="GO" id="GO:0006261">
    <property type="term" value="P:DNA-templated DNA replication"/>
    <property type="evidence" value="ECO:0007669"/>
    <property type="project" value="InterPro"/>
</dbReference>
<dbReference type="PANTHER" id="PTHR10133:SF27">
    <property type="entry name" value="DNA POLYMERASE NU"/>
    <property type="match status" value="1"/>
</dbReference>
<feature type="region of interest" description="Disordered" evidence="2">
    <location>
        <begin position="268"/>
        <end position="296"/>
    </location>
</feature>
<reference evidence="4 5" key="1">
    <citation type="submission" date="2024-02" db="EMBL/GenBank/DDBJ databases">
        <title>Chromosome-scale genome assembly of the rough periwinkle Littorina saxatilis.</title>
        <authorList>
            <person name="De Jode A."/>
            <person name="Faria R."/>
            <person name="Formenti G."/>
            <person name="Sims Y."/>
            <person name="Smith T.P."/>
            <person name="Tracey A."/>
            <person name="Wood J.M.D."/>
            <person name="Zagrodzka Z.B."/>
            <person name="Johannesson K."/>
            <person name="Butlin R.K."/>
            <person name="Leder E.H."/>
        </authorList>
    </citation>
    <scope>NUCLEOTIDE SEQUENCE [LARGE SCALE GENOMIC DNA]</scope>
    <source>
        <strain evidence="4">Snail1</strain>
        <tissue evidence="4">Muscle</tissue>
    </source>
</reference>
<feature type="domain" description="DNA-directed DNA polymerase family A palm" evidence="3">
    <location>
        <begin position="913"/>
        <end position="1123"/>
    </location>
</feature>
<feature type="compositionally biased region" description="Basic and acidic residues" evidence="2">
    <location>
        <begin position="133"/>
        <end position="143"/>
    </location>
</feature>
<dbReference type="InterPro" id="IPR043502">
    <property type="entry name" value="DNA/RNA_pol_sf"/>
</dbReference>
<protein>
    <recommendedName>
        <fullName evidence="3">DNA-directed DNA polymerase family A palm domain-containing protein</fullName>
    </recommendedName>
</protein>
<proteinExistence type="predicted"/>
<feature type="region of interest" description="Disordered" evidence="2">
    <location>
        <begin position="331"/>
        <end position="361"/>
    </location>
</feature>
<feature type="compositionally biased region" description="Basic and acidic residues" evidence="2">
    <location>
        <begin position="489"/>
        <end position="546"/>
    </location>
</feature>
<dbReference type="SUPFAM" id="SSF56672">
    <property type="entry name" value="DNA/RNA polymerases"/>
    <property type="match status" value="1"/>
</dbReference>
<dbReference type="InterPro" id="IPR036397">
    <property type="entry name" value="RNaseH_sf"/>
</dbReference>
<evidence type="ECO:0000256" key="2">
    <source>
        <dbReference type="SAM" id="MobiDB-lite"/>
    </source>
</evidence>
<dbReference type="InterPro" id="IPR001098">
    <property type="entry name" value="DNA-dir_DNA_pol_A_palm_dom"/>
</dbReference>
<accession>A0AAN9BQT2</accession>
<dbReference type="AlphaFoldDB" id="A0AAN9BQT2"/>
<dbReference type="InterPro" id="IPR002298">
    <property type="entry name" value="DNA_polymerase_A"/>
</dbReference>
<dbReference type="Gene3D" id="3.30.70.370">
    <property type="match status" value="1"/>
</dbReference>
<evidence type="ECO:0000259" key="3">
    <source>
        <dbReference type="SMART" id="SM00482"/>
    </source>
</evidence>
<dbReference type="SMART" id="SM00482">
    <property type="entry name" value="POLAc"/>
    <property type="match status" value="1"/>
</dbReference>
<feature type="compositionally biased region" description="Basic and acidic residues" evidence="2">
    <location>
        <begin position="270"/>
        <end position="289"/>
    </location>
</feature>
<dbReference type="PANTHER" id="PTHR10133">
    <property type="entry name" value="DNA POLYMERASE I"/>
    <property type="match status" value="1"/>
</dbReference>
<sequence length="1170" mass="131530">METRGRCWRPARRPPILTEMSLSSEEDLSVLRRLREKYNYRIPDNRNAAGPTSSLRAAPVVTDFQVKQEPVTPCESPFLIYRQNVQTGHIDEQDNWTNIHALDQLVQDKIKKEDSLHSFTHQKEHQQPSTNDFPREKENDERMTAQLPTQTSGLRTKRHFPLHDPGDGDSSGSLMNRTDFLSQGNPSIISQTRGAHCTMQTAPALTMFMSKQRETYGPRPHDKSRSSDLRNTLPEFGNCIEGPAGYMTSQYHAENTDNMNVFHPAALNPENKRESAQKPERGRKAETDTKVSPSGFGEMSNFLDGHMFSRACFAVQQSNCTSNQRKHDEIWSGSELSKPEKSVFETQSTPQRSDASWSSASASVNTQATSSATVPVFLTPNEPISKRQKSLLASAQVAKDVILQPLAENAPKSVSATTFRTPEMILQTRKAAASPFQRLEERSTEEQTSRKGKERTSVRSPLDYKAARDGDSDRMSTASRESRQGISEGVERKQKAEEKRSKTSRDRIKEKLKAFPERAKSNSSDKAHVKADREVSGTESDPHPQHVQDISALTDEQRQLLASWLTTCRGTVSLLVSYEDTSTNTDSSVLRRPKERGIFLKCDKGTYLLPAPECCDAKVFQSARSIIKALLANDRLLKVAVNCKHLVITLLKEFSLGDNRGTLGWRFEDPIIAGWLLNPDCPPSTLHALCKIAGINHVQDTGAHDDLALAATVMERLRPRLVSEGVWSLFHHVEMPLTPLLAAMELQPIRVNSEAFVTFSAVLKKKLEKVERKAYELAGHTFCINSTQQLRQLLYEELKLDQQLPGSKKVTLTAATHHKSTSEPMLRQLTSVHPLPSVVLEHRHLVKLKSTYVDGMLEAMEGGALHTHWDQTAAATGRLASSQPNLQAIPKTPTTITHFENNFIVDSEPKSYDIYAREPFICNEGNVFLAADFQQIELRLLAHLTNDDGLKDMFRSDDKSADVFIKLTSRWLLKASADITHAEREQTKRVVYSILYGVGKERLAEYLKVTSSRASDIMDSFLVTFPAIQVFTKKCITYAKQHGYTETVMGRRRWFPNVHHKAAQARAQAERQAVNFCVQGSAADLCKRAMLRVEEALRDKPHLSARLLIHIHDELLWELPQDQLKETRELIKQVMEDDALLCQPMLSSLRVHVTVSISTGTSWAHLTPCV</sequence>
<dbReference type="PRINTS" id="PR00868">
    <property type="entry name" value="DNAPOLI"/>
</dbReference>
<evidence type="ECO:0000313" key="5">
    <source>
        <dbReference type="Proteomes" id="UP001374579"/>
    </source>
</evidence>
<dbReference type="CDD" id="cd08638">
    <property type="entry name" value="DNA_pol_A_theta"/>
    <property type="match status" value="1"/>
</dbReference>
<dbReference type="GO" id="GO:0006302">
    <property type="term" value="P:double-strand break repair"/>
    <property type="evidence" value="ECO:0007669"/>
    <property type="project" value="TreeGrafter"/>
</dbReference>
<dbReference type="Pfam" id="PF00476">
    <property type="entry name" value="DNA_pol_A"/>
    <property type="match status" value="1"/>
</dbReference>
<dbReference type="GO" id="GO:0003677">
    <property type="term" value="F:DNA binding"/>
    <property type="evidence" value="ECO:0007669"/>
    <property type="project" value="InterPro"/>
</dbReference>
<dbReference type="InterPro" id="IPR012337">
    <property type="entry name" value="RNaseH-like_sf"/>
</dbReference>
<dbReference type="EMBL" id="JBAMIC010000003">
    <property type="protein sequence ID" value="KAK7109524.1"/>
    <property type="molecule type" value="Genomic_DNA"/>
</dbReference>
<comment type="caution">
    <text evidence="4">The sequence shown here is derived from an EMBL/GenBank/DDBJ whole genome shotgun (WGS) entry which is preliminary data.</text>
</comment>
<dbReference type="Gene3D" id="3.30.420.10">
    <property type="entry name" value="Ribonuclease H-like superfamily/Ribonuclease H"/>
    <property type="match status" value="1"/>
</dbReference>
<organism evidence="4 5">
    <name type="scientific">Littorina saxatilis</name>
    <dbReference type="NCBI Taxonomy" id="31220"/>
    <lineage>
        <taxon>Eukaryota</taxon>
        <taxon>Metazoa</taxon>
        <taxon>Spiralia</taxon>
        <taxon>Lophotrochozoa</taxon>
        <taxon>Mollusca</taxon>
        <taxon>Gastropoda</taxon>
        <taxon>Caenogastropoda</taxon>
        <taxon>Littorinimorpha</taxon>
        <taxon>Littorinoidea</taxon>
        <taxon>Littorinidae</taxon>
        <taxon>Littorina</taxon>
    </lineage>
</organism>
<dbReference type="Gene3D" id="1.20.1060.10">
    <property type="entry name" value="Taq DNA Polymerase, Chain T, domain 4"/>
    <property type="match status" value="1"/>
</dbReference>
<feature type="compositionally biased region" description="Basic and acidic residues" evidence="2">
    <location>
        <begin position="438"/>
        <end position="457"/>
    </location>
</feature>
<evidence type="ECO:0000256" key="1">
    <source>
        <dbReference type="ARBA" id="ARBA00022705"/>
    </source>
</evidence>